<protein>
    <submittedName>
        <fullName evidence="1">Uncharacterized protein</fullName>
    </submittedName>
</protein>
<organism evidence="1 2">
    <name type="scientific">Candidatus Hakubella thermalkaliphila</name>
    <dbReference type="NCBI Taxonomy" id="2754717"/>
    <lineage>
        <taxon>Bacteria</taxon>
        <taxon>Bacillati</taxon>
        <taxon>Actinomycetota</taxon>
        <taxon>Actinomycetota incertae sedis</taxon>
        <taxon>Candidatus Hakubellales</taxon>
        <taxon>Candidatus Hakubellaceae</taxon>
        <taxon>Candidatus Hakubella</taxon>
    </lineage>
</organism>
<dbReference type="AlphaFoldDB" id="A0A6V8P2K0"/>
<comment type="caution">
    <text evidence="1">The sequence shown here is derived from an EMBL/GenBank/DDBJ whole genome shotgun (WGS) entry which is preliminary data.</text>
</comment>
<sequence>MKLNFGFQVRTCEVIYPDYQIMGILSHYYGAEKQRKETGKQS</sequence>
<reference evidence="1 2" key="1">
    <citation type="journal article" date="2020" name="Front. Microbiol.">
        <title>Single-cell genomics of novel Actinobacteria with the Wood-Ljungdahl pathway discovered in a serpentinizing system.</title>
        <authorList>
            <person name="Merino N."/>
            <person name="Kawai M."/>
            <person name="Boyd E.S."/>
            <person name="Colman D.R."/>
            <person name="McGlynn S.E."/>
            <person name="Nealson K.H."/>
            <person name="Kurokawa K."/>
            <person name="Hongoh Y."/>
        </authorList>
    </citation>
    <scope>NUCLEOTIDE SEQUENCE [LARGE SCALE GENOMIC DNA]</scope>
    <source>
        <strain evidence="1 2">S25</strain>
    </source>
</reference>
<accession>A0A6V8P2K0</accession>
<evidence type="ECO:0000313" key="2">
    <source>
        <dbReference type="Proteomes" id="UP000543224"/>
    </source>
</evidence>
<gene>
    <name evidence="1" type="ORF">HKBW3S25_00466</name>
</gene>
<evidence type="ECO:0000313" key="1">
    <source>
        <dbReference type="EMBL" id="GFP25016.1"/>
    </source>
</evidence>
<dbReference type="Proteomes" id="UP000543224">
    <property type="component" value="Unassembled WGS sequence"/>
</dbReference>
<proteinExistence type="predicted"/>
<dbReference type="EMBL" id="BLRX01000032">
    <property type="protein sequence ID" value="GFP25016.1"/>
    <property type="molecule type" value="Genomic_DNA"/>
</dbReference>
<name>A0A6V8P2K0_9ACTN</name>